<dbReference type="EMBL" id="AWUE01022073">
    <property type="protein sequence ID" value="OMO59719.1"/>
    <property type="molecule type" value="Genomic_DNA"/>
</dbReference>
<accession>A0A1R3GNU0</accession>
<evidence type="ECO:0000313" key="8">
    <source>
        <dbReference type="EMBL" id="OMO59719.1"/>
    </source>
</evidence>
<sequence>MSYSSTRNYSCSSADSSSIPMENMENNQEVNELVVNLEEENVGDKTTVEELENEDAIGSKRQRKKTSHVWEEFIELKDANGSELVQCINCKTKLVKQKTGTTTQMIRHLRGCFKHNGSASLKQTTLMISPPTPGSESLSCVQAWKYDPAKIGLELRKFVPFCIFLMQLPNIISGSDYPTSNLSLPELWAIKELIDEKSFSEEPWIKAMARKMQLKFDKYWGHCNLLVSIVVVLDPRNKMDLIDLAYSVIYSRDEAVRQKQILRESLNDLYEEYVDAYRAANAESSESNLGLESEATNSVSTTIGKTALTWRSKYERYEYGNAFR</sequence>
<dbReference type="AlphaFoldDB" id="A0A1R3GNU0"/>
<dbReference type="GO" id="GO:0003677">
    <property type="term" value="F:DNA binding"/>
    <property type="evidence" value="ECO:0007669"/>
    <property type="project" value="InterPro"/>
</dbReference>
<dbReference type="PROSITE" id="PS50808">
    <property type="entry name" value="ZF_BED"/>
    <property type="match status" value="1"/>
</dbReference>
<evidence type="ECO:0000256" key="4">
    <source>
        <dbReference type="PROSITE-ProRule" id="PRU00027"/>
    </source>
</evidence>
<evidence type="ECO:0000256" key="2">
    <source>
        <dbReference type="ARBA" id="ARBA00022771"/>
    </source>
</evidence>
<keyword evidence="5" id="KW-0175">Coiled coil</keyword>
<keyword evidence="9" id="KW-1185">Reference proteome</keyword>
<gene>
    <name evidence="8" type="ORF">COLO4_34106</name>
</gene>
<feature type="compositionally biased region" description="Low complexity" evidence="6">
    <location>
        <begin position="1"/>
        <end position="13"/>
    </location>
</feature>
<evidence type="ECO:0000259" key="7">
    <source>
        <dbReference type="PROSITE" id="PS50808"/>
    </source>
</evidence>
<evidence type="ECO:0000313" key="9">
    <source>
        <dbReference type="Proteomes" id="UP000187203"/>
    </source>
</evidence>
<dbReference type="InterPro" id="IPR025525">
    <property type="entry name" value="hAT-like_transposase_RNase-H"/>
</dbReference>
<comment type="caution">
    <text evidence="8">The sequence shown here is derived from an EMBL/GenBank/DDBJ whole genome shotgun (WGS) entry which is preliminary data.</text>
</comment>
<keyword evidence="3" id="KW-0862">Zinc</keyword>
<organism evidence="8 9">
    <name type="scientific">Corchorus olitorius</name>
    <dbReference type="NCBI Taxonomy" id="93759"/>
    <lineage>
        <taxon>Eukaryota</taxon>
        <taxon>Viridiplantae</taxon>
        <taxon>Streptophyta</taxon>
        <taxon>Embryophyta</taxon>
        <taxon>Tracheophyta</taxon>
        <taxon>Spermatophyta</taxon>
        <taxon>Magnoliopsida</taxon>
        <taxon>eudicotyledons</taxon>
        <taxon>Gunneridae</taxon>
        <taxon>Pentapetalae</taxon>
        <taxon>rosids</taxon>
        <taxon>malvids</taxon>
        <taxon>Malvales</taxon>
        <taxon>Malvaceae</taxon>
        <taxon>Grewioideae</taxon>
        <taxon>Apeibeae</taxon>
        <taxon>Corchorus</taxon>
    </lineage>
</organism>
<dbReference type="InterPro" id="IPR036236">
    <property type="entry name" value="Znf_C2H2_sf"/>
</dbReference>
<evidence type="ECO:0000256" key="6">
    <source>
        <dbReference type="SAM" id="MobiDB-lite"/>
    </source>
</evidence>
<dbReference type="Proteomes" id="UP000187203">
    <property type="component" value="Unassembled WGS sequence"/>
</dbReference>
<keyword evidence="1" id="KW-0479">Metal-binding</keyword>
<feature type="coiled-coil region" evidence="5">
    <location>
        <begin position="252"/>
        <end position="283"/>
    </location>
</feature>
<dbReference type="InterPro" id="IPR003656">
    <property type="entry name" value="Znf_BED"/>
</dbReference>
<dbReference type="Pfam" id="PF14372">
    <property type="entry name" value="hAT-like_RNase-H"/>
    <property type="match status" value="1"/>
</dbReference>
<dbReference type="SUPFAM" id="SSF57667">
    <property type="entry name" value="beta-beta-alpha zinc fingers"/>
    <property type="match status" value="1"/>
</dbReference>
<name>A0A1R3GNU0_9ROSI</name>
<reference evidence="9" key="1">
    <citation type="submission" date="2013-09" db="EMBL/GenBank/DDBJ databases">
        <title>Corchorus olitorius genome sequencing.</title>
        <authorList>
            <person name="Alam M."/>
            <person name="Haque M.S."/>
            <person name="Islam M.S."/>
            <person name="Emdad E.M."/>
            <person name="Islam M.M."/>
            <person name="Ahmed B."/>
            <person name="Halim A."/>
            <person name="Hossen Q.M.M."/>
            <person name="Hossain M.Z."/>
            <person name="Ahmed R."/>
            <person name="Khan M.M."/>
            <person name="Islam R."/>
            <person name="Rashid M.M."/>
            <person name="Khan S.A."/>
            <person name="Rahman M.S."/>
            <person name="Alam M."/>
            <person name="Yahiya A.S."/>
            <person name="Khan M.S."/>
            <person name="Azam M.S."/>
            <person name="Haque T."/>
            <person name="Lashkar M.Z.H."/>
            <person name="Akhand A.I."/>
            <person name="Morshed G."/>
            <person name="Roy S."/>
            <person name="Uddin K.S."/>
            <person name="Rabeya T."/>
            <person name="Hossain A.S."/>
            <person name="Chowdhury A."/>
            <person name="Snigdha A.R."/>
            <person name="Mortoza M.S."/>
            <person name="Matin S.A."/>
            <person name="Hoque S.M.E."/>
            <person name="Islam M.K."/>
            <person name="Roy D.K."/>
            <person name="Haider R."/>
            <person name="Moosa M.M."/>
            <person name="Elias S.M."/>
            <person name="Hasan A.M."/>
            <person name="Jahan S."/>
            <person name="Shafiuddin M."/>
            <person name="Mahmood N."/>
            <person name="Shommy N.S."/>
        </authorList>
    </citation>
    <scope>NUCLEOTIDE SEQUENCE [LARGE SCALE GENOMIC DNA]</scope>
    <source>
        <strain evidence="9">cv. O-4</strain>
    </source>
</reference>
<protein>
    <submittedName>
        <fullName evidence="8">Zinc finger, BED-type</fullName>
    </submittedName>
</protein>
<feature type="domain" description="BED-type" evidence="7">
    <location>
        <begin position="64"/>
        <end position="124"/>
    </location>
</feature>
<evidence type="ECO:0000256" key="1">
    <source>
        <dbReference type="ARBA" id="ARBA00022723"/>
    </source>
</evidence>
<dbReference type="SUPFAM" id="SSF53098">
    <property type="entry name" value="Ribonuclease H-like"/>
    <property type="match status" value="1"/>
</dbReference>
<dbReference type="PANTHER" id="PTHR23272:SF182">
    <property type="entry name" value="OS09G0381850 PROTEIN"/>
    <property type="match status" value="1"/>
</dbReference>
<dbReference type="PANTHER" id="PTHR23272">
    <property type="entry name" value="BED FINGER-RELATED"/>
    <property type="match status" value="1"/>
</dbReference>
<dbReference type="SMART" id="SM00614">
    <property type="entry name" value="ZnF_BED"/>
    <property type="match status" value="1"/>
</dbReference>
<evidence type="ECO:0000256" key="5">
    <source>
        <dbReference type="SAM" id="Coils"/>
    </source>
</evidence>
<keyword evidence="2 4" id="KW-0863">Zinc-finger</keyword>
<dbReference type="OrthoDB" id="2610923at2759"/>
<proteinExistence type="predicted"/>
<evidence type="ECO:0000256" key="3">
    <source>
        <dbReference type="ARBA" id="ARBA00022833"/>
    </source>
</evidence>
<dbReference type="InterPro" id="IPR012337">
    <property type="entry name" value="RNaseH-like_sf"/>
</dbReference>
<feature type="region of interest" description="Disordered" evidence="6">
    <location>
        <begin position="1"/>
        <end position="22"/>
    </location>
</feature>
<dbReference type="GO" id="GO:0008270">
    <property type="term" value="F:zinc ion binding"/>
    <property type="evidence" value="ECO:0007669"/>
    <property type="project" value="UniProtKB-KW"/>
</dbReference>